<dbReference type="InterPro" id="IPR038385">
    <property type="entry name" value="Sua5/YwlC_C"/>
</dbReference>
<feature type="binding site" evidence="14">
    <location>
        <position position="58"/>
    </location>
    <ligand>
        <name>ATP</name>
        <dbReference type="ChEBI" id="CHEBI:30616"/>
    </ligand>
</feature>
<dbReference type="EMBL" id="CP003098">
    <property type="protein sequence ID" value="AET32973.1"/>
    <property type="molecule type" value="Genomic_DNA"/>
</dbReference>
<evidence type="ECO:0000256" key="6">
    <source>
        <dbReference type="ARBA" id="ARBA00022679"/>
    </source>
</evidence>
<dbReference type="EC" id="2.7.7.87" evidence="3 13"/>
<dbReference type="GO" id="GO:0005524">
    <property type="term" value="F:ATP binding"/>
    <property type="evidence" value="ECO:0007669"/>
    <property type="project" value="UniProtKB-UniRule"/>
</dbReference>
<dbReference type="PIRSF" id="PIRSF004930">
    <property type="entry name" value="Tln_factor_SUA5"/>
    <property type="match status" value="1"/>
</dbReference>
<dbReference type="STRING" id="1104324.P186_1554"/>
<feature type="binding site" evidence="14">
    <location>
        <position position="194"/>
    </location>
    <ligand>
        <name>ATP</name>
        <dbReference type="ChEBI" id="CHEBI:30616"/>
    </ligand>
</feature>
<evidence type="ECO:0000256" key="2">
    <source>
        <dbReference type="ARBA" id="ARBA00007663"/>
    </source>
</evidence>
<evidence type="ECO:0000256" key="9">
    <source>
        <dbReference type="ARBA" id="ARBA00022741"/>
    </source>
</evidence>
<accession>G7VFG7</accession>
<comment type="function">
    <text evidence="13">Required for the formation of a threonylcarbamoyl group on adenosine at position 37 (t(6)A37) in tRNAs that read codons beginning with adenine.</text>
</comment>
<protein>
    <recommendedName>
        <fullName evidence="4 13">Threonylcarbamoyl-AMP synthase</fullName>
        <shortName evidence="13">TC-AMP synthase</shortName>
        <ecNumber evidence="3 13">2.7.7.87</ecNumber>
    </recommendedName>
    <alternativeName>
        <fullName evidence="11 13">L-threonylcarbamoyladenylate synthase</fullName>
    </alternativeName>
</protein>
<dbReference type="InterPro" id="IPR050156">
    <property type="entry name" value="TC-AMP_synthase_SUA5"/>
</dbReference>
<feature type="binding site" evidence="14">
    <location>
        <position position="180"/>
    </location>
    <ligand>
        <name>L-threonine</name>
        <dbReference type="ChEBI" id="CHEBI:57926"/>
    </ligand>
</feature>
<dbReference type="NCBIfam" id="TIGR00057">
    <property type="entry name" value="L-threonylcarbamoyladenylate synthase"/>
    <property type="match status" value="1"/>
</dbReference>
<evidence type="ECO:0000256" key="11">
    <source>
        <dbReference type="ARBA" id="ARBA00029774"/>
    </source>
</evidence>
<feature type="binding site" evidence="14">
    <location>
        <position position="235"/>
    </location>
    <ligand>
        <name>ATP</name>
        <dbReference type="ChEBI" id="CHEBI:30616"/>
    </ligand>
</feature>
<dbReference type="PROSITE" id="PS51163">
    <property type="entry name" value="YRDC"/>
    <property type="match status" value="1"/>
</dbReference>
<dbReference type="BioCyc" id="PSP1104324:GJSN-1526-MONOMER"/>
<dbReference type="GO" id="GO:0000049">
    <property type="term" value="F:tRNA binding"/>
    <property type="evidence" value="ECO:0007669"/>
    <property type="project" value="TreeGrafter"/>
</dbReference>
<dbReference type="GO" id="GO:0006450">
    <property type="term" value="P:regulation of translational fidelity"/>
    <property type="evidence" value="ECO:0007669"/>
    <property type="project" value="TreeGrafter"/>
</dbReference>
<dbReference type="GO" id="GO:0061710">
    <property type="term" value="F:L-threonylcarbamoyladenylate synthase"/>
    <property type="evidence" value="ECO:0007669"/>
    <property type="project" value="UniProtKB-EC"/>
</dbReference>
<evidence type="ECO:0000256" key="4">
    <source>
        <dbReference type="ARBA" id="ARBA00015492"/>
    </source>
</evidence>
<dbReference type="RefSeq" id="WP_014288799.1">
    <property type="nucleotide sequence ID" value="NC_016645.1"/>
</dbReference>
<keyword evidence="6 13" id="KW-0808">Transferase</keyword>
<dbReference type="InterPro" id="IPR005145">
    <property type="entry name" value="Sua5_C"/>
</dbReference>
<dbReference type="eggNOG" id="arCOG01952">
    <property type="taxonomic scope" value="Archaea"/>
</dbReference>
<feature type="binding site" evidence="14">
    <location>
        <position position="116"/>
    </location>
    <ligand>
        <name>ATP</name>
        <dbReference type="ChEBI" id="CHEBI:30616"/>
    </ligand>
</feature>
<dbReference type="GO" id="GO:0008033">
    <property type="term" value="P:tRNA processing"/>
    <property type="evidence" value="ECO:0007669"/>
    <property type="project" value="UniProtKB-KW"/>
</dbReference>
<comment type="similarity">
    <text evidence="2 13">Belongs to the SUA5 family.</text>
</comment>
<dbReference type="SUPFAM" id="SSF55821">
    <property type="entry name" value="YrdC/RibB"/>
    <property type="match status" value="1"/>
</dbReference>
<feature type="domain" description="YrdC-like" evidence="15">
    <location>
        <begin position="13"/>
        <end position="198"/>
    </location>
</feature>
<dbReference type="Pfam" id="PF01300">
    <property type="entry name" value="Sua5_yciO_yrdC"/>
    <property type="match status" value="1"/>
</dbReference>
<gene>
    <name evidence="16" type="ORF">P186_1554</name>
</gene>
<evidence type="ECO:0000313" key="17">
    <source>
        <dbReference type="Proteomes" id="UP000005867"/>
    </source>
</evidence>
<keyword evidence="17" id="KW-1185">Reference proteome</keyword>
<evidence type="ECO:0000256" key="8">
    <source>
        <dbReference type="ARBA" id="ARBA00022695"/>
    </source>
</evidence>
<dbReference type="GO" id="GO:0003725">
    <property type="term" value="F:double-stranded RNA binding"/>
    <property type="evidence" value="ECO:0007669"/>
    <property type="project" value="UniProtKB-UniRule"/>
</dbReference>
<dbReference type="Gene3D" id="3.40.50.11030">
    <property type="entry name" value="Threonylcarbamoyl-AMP synthase, C-terminal domain"/>
    <property type="match status" value="1"/>
</dbReference>
<dbReference type="InterPro" id="IPR006070">
    <property type="entry name" value="Sua5-like_dom"/>
</dbReference>
<evidence type="ECO:0000256" key="14">
    <source>
        <dbReference type="PIRSR" id="PIRSR004930-1"/>
    </source>
</evidence>
<keyword evidence="8 13" id="KW-0548">Nucleotidyltransferase</keyword>
<dbReference type="FunFam" id="3.40.50.11030:FF:000001">
    <property type="entry name" value="Threonylcarbamoyl-AMP synthase"/>
    <property type="match status" value="1"/>
</dbReference>
<comment type="subcellular location">
    <subcellularLocation>
        <location evidence="1 13">Cytoplasm</location>
    </subcellularLocation>
</comment>
<dbReference type="Gene3D" id="3.90.870.10">
    <property type="entry name" value="DHBP synthase"/>
    <property type="match status" value="1"/>
</dbReference>
<evidence type="ECO:0000256" key="3">
    <source>
        <dbReference type="ARBA" id="ARBA00012584"/>
    </source>
</evidence>
<keyword evidence="5 13" id="KW-0963">Cytoplasm</keyword>
<evidence type="ECO:0000256" key="1">
    <source>
        <dbReference type="ARBA" id="ARBA00004496"/>
    </source>
</evidence>
<dbReference type="InterPro" id="IPR017945">
    <property type="entry name" value="DHBP_synth_RibB-like_a/b_dom"/>
</dbReference>
<sequence>MRLLRTDPTRPDPHVIKSAAEVLDRGGIVAAPTETVYGLFAHAYREDGCIKVFKAKGRPMDNPLIVHVDSLEMAEEVAEIPRDIAEVLRRVWPGPITVVAKSRGVVSRCVTAGLDTIAVRAPAHPVALAIIRELGAPIAGPSANKAGRPSPTTALHVVEDLDGEVDLIIDGGPTFFGVESTIINVTRRPPALLRPGPFTVEELERFFGAVEIPPVARGVAEAEVALAPGMKYRHYAPETALVVVHFDLGDAVRALKSKGLKVAVLCAVGKCAEADYVIDMGSDLYEVARNLYKSLRDLDRLGVDVGLAPALEERGIGLAIMNRLRKAAGHREVFNTGQLLSVV</sequence>
<evidence type="ECO:0000256" key="10">
    <source>
        <dbReference type="ARBA" id="ARBA00022840"/>
    </source>
</evidence>
<dbReference type="OrthoDB" id="39992at2157"/>
<feature type="binding site" evidence="14">
    <location>
        <position position="62"/>
    </location>
    <ligand>
        <name>ATP</name>
        <dbReference type="ChEBI" id="CHEBI:30616"/>
    </ligand>
</feature>
<dbReference type="KEGG" id="pyr:P186_1554"/>
<feature type="binding site" evidence="14">
    <location>
        <position position="67"/>
    </location>
    <ligand>
        <name>L-threonine</name>
        <dbReference type="ChEBI" id="CHEBI:57926"/>
    </ligand>
</feature>
<evidence type="ECO:0000259" key="15">
    <source>
        <dbReference type="PROSITE" id="PS51163"/>
    </source>
</evidence>
<dbReference type="GeneID" id="11595814"/>
<dbReference type="HOGENOM" id="CLU_031397_0_0_2"/>
<feature type="binding site" evidence="14">
    <location>
        <position position="35"/>
    </location>
    <ligand>
        <name>L-threonine</name>
        <dbReference type="ChEBI" id="CHEBI:57926"/>
    </ligand>
</feature>
<dbReference type="Proteomes" id="UP000005867">
    <property type="component" value="Chromosome"/>
</dbReference>
<keyword evidence="10 13" id="KW-0067">ATP-binding</keyword>
<feature type="binding site" evidence="14">
    <location>
        <position position="120"/>
    </location>
    <ligand>
        <name>L-threonine</name>
        <dbReference type="ChEBI" id="CHEBI:57926"/>
    </ligand>
</feature>
<dbReference type="GO" id="GO:0005737">
    <property type="term" value="C:cytoplasm"/>
    <property type="evidence" value="ECO:0007669"/>
    <property type="project" value="UniProtKB-SubCell"/>
</dbReference>
<feature type="binding site" evidence="14">
    <location>
        <position position="150"/>
    </location>
    <ligand>
        <name>ATP</name>
        <dbReference type="ChEBI" id="CHEBI:30616"/>
    </ligand>
</feature>
<dbReference type="InterPro" id="IPR010923">
    <property type="entry name" value="T(6)A37_SUA5"/>
</dbReference>
<dbReference type="PANTHER" id="PTHR17490:SF16">
    <property type="entry name" value="THREONYLCARBAMOYL-AMP SYNTHASE"/>
    <property type="match status" value="1"/>
</dbReference>
<evidence type="ECO:0000256" key="5">
    <source>
        <dbReference type="ARBA" id="ARBA00022490"/>
    </source>
</evidence>
<dbReference type="FunFam" id="3.90.870.10:FF:000009">
    <property type="entry name" value="Threonylcarbamoyl-AMP synthase, putative"/>
    <property type="match status" value="1"/>
</dbReference>
<dbReference type="PANTHER" id="PTHR17490">
    <property type="entry name" value="SUA5"/>
    <property type="match status" value="1"/>
</dbReference>
<evidence type="ECO:0000256" key="12">
    <source>
        <dbReference type="ARBA" id="ARBA00048366"/>
    </source>
</evidence>
<evidence type="ECO:0000256" key="13">
    <source>
        <dbReference type="PIRNR" id="PIRNR004930"/>
    </source>
</evidence>
<reference evidence="16 17" key="1">
    <citation type="journal article" date="2012" name="J. Bacteriol.">
        <title>Complete genome sequence of strain 1860, a crenarchaeon of the genus pyrobaculum able to grow with various electron acceptors.</title>
        <authorList>
            <person name="Mardanov A.V."/>
            <person name="Gumerov V.M."/>
            <person name="Slobodkina G.B."/>
            <person name="Beletsky A.V."/>
            <person name="Bonch-Osmolovskaya E.A."/>
            <person name="Ravin N.V."/>
            <person name="Skryabin K.G."/>
        </authorList>
    </citation>
    <scope>NUCLEOTIDE SEQUENCE [LARGE SCALE GENOMIC DNA]</scope>
    <source>
        <strain evidence="16 17">1860</strain>
    </source>
</reference>
<comment type="catalytic activity">
    <reaction evidence="12 13">
        <text>L-threonine + hydrogencarbonate + ATP = L-threonylcarbamoyladenylate + diphosphate + H2O</text>
        <dbReference type="Rhea" id="RHEA:36407"/>
        <dbReference type="ChEBI" id="CHEBI:15377"/>
        <dbReference type="ChEBI" id="CHEBI:17544"/>
        <dbReference type="ChEBI" id="CHEBI:30616"/>
        <dbReference type="ChEBI" id="CHEBI:33019"/>
        <dbReference type="ChEBI" id="CHEBI:57926"/>
        <dbReference type="ChEBI" id="CHEBI:73682"/>
        <dbReference type="EC" id="2.7.7.87"/>
    </reaction>
</comment>
<feature type="binding site" evidence="14">
    <location>
        <position position="142"/>
    </location>
    <ligand>
        <name>L-threonine</name>
        <dbReference type="ChEBI" id="CHEBI:57926"/>
    </ligand>
</feature>
<keyword evidence="9 13" id="KW-0547">Nucleotide-binding</keyword>
<evidence type="ECO:0000256" key="7">
    <source>
        <dbReference type="ARBA" id="ARBA00022694"/>
    </source>
</evidence>
<evidence type="ECO:0000313" key="16">
    <source>
        <dbReference type="EMBL" id="AET32973.1"/>
    </source>
</evidence>
<proteinExistence type="inferred from homology"/>
<name>G7VFG7_9CREN</name>
<keyword evidence="7 13" id="KW-0819">tRNA processing</keyword>
<dbReference type="Pfam" id="PF03481">
    <property type="entry name" value="Sua5_C"/>
    <property type="match status" value="1"/>
</dbReference>
<organism evidence="16 17">
    <name type="scientific">Pyrobaculum ferrireducens</name>
    <dbReference type="NCBI Taxonomy" id="1104324"/>
    <lineage>
        <taxon>Archaea</taxon>
        <taxon>Thermoproteota</taxon>
        <taxon>Thermoprotei</taxon>
        <taxon>Thermoproteales</taxon>
        <taxon>Thermoproteaceae</taxon>
        <taxon>Pyrobaculum</taxon>
    </lineage>
</organism>
<dbReference type="AlphaFoldDB" id="G7VFG7"/>